<sequence>MTGPPGRGRGAPLHRREAHDRALLDLEDGAVTPSNQAELVKLAELMNVLLAGLVVSSLQFEQHAHLVRGASARPLAGFLQDCAARDRAGAWSVAERVHQLGFRSDYDPQHLTARSHVPFRTFEECDLLAVVTQNLVGVRVLVQTLQEAVRWLGDADPTTRRLLERLLEDKEWQADTLSAERTGVPRATTARP</sequence>
<dbReference type="InterPro" id="IPR008331">
    <property type="entry name" value="Ferritin_DPS_dom"/>
</dbReference>
<reference evidence="2 3" key="1">
    <citation type="submission" date="2022-06" db="EMBL/GenBank/DDBJ databases">
        <title>Actinoplanes abujensis sp. nov., isolated from Nigerian arid soil.</title>
        <authorList>
            <person name="Ding P."/>
        </authorList>
    </citation>
    <scope>NUCLEOTIDE SEQUENCE [LARGE SCALE GENOMIC DNA]</scope>
    <source>
        <strain evidence="3">TRM88002</strain>
    </source>
</reference>
<evidence type="ECO:0000313" key="3">
    <source>
        <dbReference type="Proteomes" id="UP001523216"/>
    </source>
</evidence>
<dbReference type="EMBL" id="JAMQOL010000059">
    <property type="protein sequence ID" value="MCM4083437.1"/>
    <property type="molecule type" value="Genomic_DNA"/>
</dbReference>
<keyword evidence="3" id="KW-1185">Reference proteome</keyword>
<dbReference type="Pfam" id="PF00210">
    <property type="entry name" value="Ferritin"/>
    <property type="match status" value="1"/>
</dbReference>
<organism evidence="2 3">
    <name type="scientific">Paractinoplanes hotanensis</name>
    <dbReference type="NCBI Taxonomy" id="2906497"/>
    <lineage>
        <taxon>Bacteria</taxon>
        <taxon>Bacillati</taxon>
        <taxon>Actinomycetota</taxon>
        <taxon>Actinomycetes</taxon>
        <taxon>Micromonosporales</taxon>
        <taxon>Micromonosporaceae</taxon>
        <taxon>Paractinoplanes</taxon>
    </lineage>
</organism>
<comment type="caution">
    <text evidence="2">The sequence shown here is derived from an EMBL/GenBank/DDBJ whole genome shotgun (WGS) entry which is preliminary data.</text>
</comment>
<name>A0ABT0YBL5_9ACTN</name>
<gene>
    <name evidence="2" type="ORF">LXN57_38405</name>
</gene>
<dbReference type="Gene3D" id="1.20.1260.10">
    <property type="match status" value="1"/>
</dbReference>
<dbReference type="InterPro" id="IPR009078">
    <property type="entry name" value="Ferritin-like_SF"/>
</dbReference>
<dbReference type="RefSeq" id="WP_251803137.1">
    <property type="nucleotide sequence ID" value="NZ_JAMQOL010000059.1"/>
</dbReference>
<feature type="domain" description="Ferritin/DPS" evidence="1">
    <location>
        <begin position="44"/>
        <end position="179"/>
    </location>
</feature>
<proteinExistence type="predicted"/>
<evidence type="ECO:0000313" key="2">
    <source>
        <dbReference type="EMBL" id="MCM4083437.1"/>
    </source>
</evidence>
<dbReference type="InterPro" id="IPR012347">
    <property type="entry name" value="Ferritin-like"/>
</dbReference>
<evidence type="ECO:0000259" key="1">
    <source>
        <dbReference type="Pfam" id="PF00210"/>
    </source>
</evidence>
<protein>
    <recommendedName>
        <fullName evidence="1">Ferritin/DPS domain-containing protein</fullName>
    </recommendedName>
</protein>
<accession>A0ABT0YBL5</accession>
<dbReference type="Proteomes" id="UP001523216">
    <property type="component" value="Unassembled WGS sequence"/>
</dbReference>
<dbReference type="SUPFAM" id="SSF47240">
    <property type="entry name" value="Ferritin-like"/>
    <property type="match status" value="1"/>
</dbReference>